<dbReference type="HOGENOM" id="CLU_033399_6_2_1"/>
<dbReference type="GO" id="GO:0005886">
    <property type="term" value="C:plasma membrane"/>
    <property type="evidence" value="ECO:0007669"/>
    <property type="project" value="UniProtKB-SubCell"/>
</dbReference>
<dbReference type="EnsemblMetazoa" id="RPRC000229-RA">
    <property type="protein sequence ID" value="RPRC000229-PA"/>
    <property type="gene ID" value="RPRC000229"/>
</dbReference>
<feature type="transmembrane region" description="Helical" evidence="10">
    <location>
        <begin position="38"/>
        <end position="57"/>
    </location>
</feature>
<comment type="caution">
    <text evidence="10">Lacks conserved residue(s) required for the propagation of feature annotation.</text>
</comment>
<dbReference type="GO" id="GO:0004984">
    <property type="term" value="F:olfactory receptor activity"/>
    <property type="evidence" value="ECO:0007669"/>
    <property type="project" value="InterPro"/>
</dbReference>
<keyword evidence="4 10" id="KW-0812">Transmembrane</keyword>
<feature type="transmembrane region" description="Helical" evidence="10">
    <location>
        <begin position="187"/>
        <end position="211"/>
    </location>
</feature>
<keyword evidence="5 10" id="KW-0552">Olfaction</keyword>
<dbReference type="Proteomes" id="UP000015103">
    <property type="component" value="Unassembled WGS sequence"/>
</dbReference>
<keyword evidence="9 10" id="KW-0807">Transducer</keyword>
<dbReference type="PANTHER" id="PTHR21137:SF35">
    <property type="entry name" value="ODORANT RECEPTOR 19A-RELATED"/>
    <property type="match status" value="1"/>
</dbReference>
<evidence type="ECO:0000256" key="5">
    <source>
        <dbReference type="ARBA" id="ARBA00022725"/>
    </source>
</evidence>
<sequence>MVNIEEYFESTEKLYMWSGFQLFQSSGHILRNKIRRQLLIFIIISCDSLLLAGAVFSEDLMDMTESLLICIIIFNAGNKFINILIKELEMVKTFVQLRKLVEDQLKVNWKKEILVNSKARVDWLQKMFLWNFGICVIAAILNTIVDNIRHPENLRFPLKMWFPLAPNSGLNLTIGTIYQTICSCAGIIIFTFGYMTFTGLIIHISSQIIILSKDMRNISAKANVKQKEMLKNFIRHHQIILRLVKSTNNVLGNVLFLEIILSSMQTCLVAFNCFQRPLNDPKQAFFVPFLLCTTILPASICWCGQLLMTKSDDLINAIYDCEWYAMPPKIRRDILMIQIQASNSMTLNARNTFVMAMPTFLKTLQTAYSYLTMLTATDK</sequence>
<dbReference type="AlphaFoldDB" id="T1H891"/>
<feature type="transmembrane region" description="Helical" evidence="10">
    <location>
        <begin position="283"/>
        <end position="303"/>
    </location>
</feature>
<name>T1H891_RHOPR</name>
<keyword evidence="8 10" id="KW-0675">Receptor</keyword>
<protein>
    <recommendedName>
        <fullName evidence="10">Odorant receptor</fullName>
    </recommendedName>
</protein>
<keyword evidence="6 10" id="KW-1133">Transmembrane helix</keyword>
<evidence type="ECO:0000313" key="12">
    <source>
        <dbReference type="Proteomes" id="UP000015103"/>
    </source>
</evidence>
<dbReference type="Pfam" id="PF02949">
    <property type="entry name" value="7tm_6"/>
    <property type="match status" value="1"/>
</dbReference>
<keyword evidence="3 10" id="KW-0716">Sensory transduction</keyword>
<comment type="similarity">
    <text evidence="10">Belongs to the insect chemoreceptor superfamily. Heteromeric odorant receptor channel (TC 1.A.69) family.</text>
</comment>
<dbReference type="GO" id="GO:0005549">
    <property type="term" value="F:odorant binding"/>
    <property type="evidence" value="ECO:0007669"/>
    <property type="project" value="InterPro"/>
</dbReference>
<dbReference type="GO" id="GO:0007165">
    <property type="term" value="P:signal transduction"/>
    <property type="evidence" value="ECO:0007669"/>
    <property type="project" value="UniProtKB-KW"/>
</dbReference>
<dbReference type="EMBL" id="ACPB03027069">
    <property type="status" value="NOT_ANNOTATED_CDS"/>
    <property type="molecule type" value="Genomic_DNA"/>
</dbReference>
<comment type="subcellular location">
    <subcellularLocation>
        <location evidence="1 10">Cell membrane</location>
        <topology evidence="1 10">Multi-pass membrane protein</topology>
    </subcellularLocation>
</comment>
<evidence type="ECO:0000256" key="3">
    <source>
        <dbReference type="ARBA" id="ARBA00022606"/>
    </source>
</evidence>
<evidence type="ECO:0000256" key="6">
    <source>
        <dbReference type="ARBA" id="ARBA00022989"/>
    </source>
</evidence>
<evidence type="ECO:0000256" key="7">
    <source>
        <dbReference type="ARBA" id="ARBA00023136"/>
    </source>
</evidence>
<evidence type="ECO:0000313" key="11">
    <source>
        <dbReference type="EnsemblMetazoa" id="RPRC000229-PA"/>
    </source>
</evidence>
<evidence type="ECO:0000256" key="8">
    <source>
        <dbReference type="ARBA" id="ARBA00023170"/>
    </source>
</evidence>
<evidence type="ECO:0000256" key="10">
    <source>
        <dbReference type="RuleBase" id="RU351113"/>
    </source>
</evidence>
<evidence type="ECO:0000256" key="1">
    <source>
        <dbReference type="ARBA" id="ARBA00004651"/>
    </source>
</evidence>
<dbReference type="InParanoid" id="T1H891"/>
<evidence type="ECO:0000256" key="2">
    <source>
        <dbReference type="ARBA" id="ARBA00022475"/>
    </source>
</evidence>
<dbReference type="VEuPathDB" id="VectorBase:RPRC000229"/>
<dbReference type="PANTHER" id="PTHR21137">
    <property type="entry name" value="ODORANT RECEPTOR"/>
    <property type="match status" value="1"/>
</dbReference>
<keyword evidence="12" id="KW-1185">Reference proteome</keyword>
<organism evidence="11 12">
    <name type="scientific">Rhodnius prolixus</name>
    <name type="common">Triatomid bug</name>
    <dbReference type="NCBI Taxonomy" id="13249"/>
    <lineage>
        <taxon>Eukaryota</taxon>
        <taxon>Metazoa</taxon>
        <taxon>Ecdysozoa</taxon>
        <taxon>Arthropoda</taxon>
        <taxon>Hexapoda</taxon>
        <taxon>Insecta</taxon>
        <taxon>Pterygota</taxon>
        <taxon>Neoptera</taxon>
        <taxon>Paraneoptera</taxon>
        <taxon>Hemiptera</taxon>
        <taxon>Heteroptera</taxon>
        <taxon>Panheteroptera</taxon>
        <taxon>Cimicomorpha</taxon>
        <taxon>Reduviidae</taxon>
        <taxon>Triatominae</taxon>
        <taxon>Rhodnius</taxon>
    </lineage>
</organism>
<keyword evidence="2" id="KW-1003">Cell membrane</keyword>
<reference evidence="11" key="1">
    <citation type="submission" date="2015-05" db="UniProtKB">
        <authorList>
            <consortium name="EnsemblMetazoa"/>
        </authorList>
    </citation>
    <scope>IDENTIFICATION</scope>
</reference>
<accession>T1H891</accession>
<proteinExistence type="inferred from homology"/>
<dbReference type="OMA" id="ANIFHYH"/>
<evidence type="ECO:0000256" key="4">
    <source>
        <dbReference type="ARBA" id="ARBA00022692"/>
    </source>
</evidence>
<feature type="transmembrane region" description="Helical" evidence="10">
    <location>
        <begin position="250"/>
        <end position="271"/>
    </location>
</feature>
<dbReference type="InterPro" id="IPR004117">
    <property type="entry name" value="7tm6_olfct_rcpt"/>
</dbReference>
<feature type="transmembrane region" description="Helical" evidence="10">
    <location>
        <begin position="160"/>
        <end position="181"/>
    </location>
</feature>
<keyword evidence="7 10" id="KW-0472">Membrane</keyword>
<evidence type="ECO:0000256" key="9">
    <source>
        <dbReference type="ARBA" id="ARBA00023224"/>
    </source>
</evidence>
<feature type="transmembrane region" description="Helical" evidence="10">
    <location>
        <begin position="128"/>
        <end position="148"/>
    </location>
</feature>